<evidence type="ECO:0000313" key="2">
    <source>
        <dbReference type="Proteomes" id="UP001150603"/>
    </source>
</evidence>
<keyword evidence="1" id="KW-0347">Helicase</keyword>
<dbReference type="Proteomes" id="UP001150603">
    <property type="component" value="Unassembled WGS sequence"/>
</dbReference>
<proteinExistence type="predicted"/>
<keyword evidence="1" id="KW-0378">Hydrolase</keyword>
<accession>A0ACC1J5T7</accession>
<comment type="caution">
    <text evidence="1">The sequence shown here is derived from an EMBL/GenBank/DDBJ whole genome shotgun (WGS) entry which is preliminary data.</text>
</comment>
<feature type="non-terminal residue" evidence="1">
    <location>
        <position position="565"/>
    </location>
</feature>
<evidence type="ECO:0000313" key="1">
    <source>
        <dbReference type="EMBL" id="KAJ1938603.1"/>
    </source>
</evidence>
<keyword evidence="1" id="KW-0067">ATP-binding</keyword>
<organism evidence="1 2">
    <name type="scientific">Linderina macrospora</name>
    <dbReference type="NCBI Taxonomy" id="4868"/>
    <lineage>
        <taxon>Eukaryota</taxon>
        <taxon>Fungi</taxon>
        <taxon>Fungi incertae sedis</taxon>
        <taxon>Zoopagomycota</taxon>
        <taxon>Kickxellomycotina</taxon>
        <taxon>Kickxellomycetes</taxon>
        <taxon>Kickxellales</taxon>
        <taxon>Kickxellaceae</taxon>
        <taxon>Linderina</taxon>
    </lineage>
</organism>
<feature type="non-terminal residue" evidence="1">
    <location>
        <position position="1"/>
    </location>
</feature>
<keyword evidence="1" id="KW-0547">Nucleotide-binding</keyword>
<dbReference type="EMBL" id="JANBPW010003114">
    <property type="protein sequence ID" value="KAJ1938603.1"/>
    <property type="molecule type" value="Genomic_DNA"/>
</dbReference>
<keyword evidence="2" id="KW-1185">Reference proteome</keyword>
<sequence>LRGEDVVVSTATASGKSAIYQVPILQALVDNPQSKALLIFPTKALAQDQLGSFQQLAQGIPGLENVVIEAFDGDTRGGKAGERQRIRESASVILTNPDTLHTAMLQNKKMWAHVFNNLRYVVIDELHVYYGQFGQHVSCIMARLARVCEKATFQFICCSATTSNPRELAQQITHRKEFTVVDTDGSPRAGMHMVLWDSAAVKKQSKQTSDLVRIAAALLQNGTRTIVFCKFRQVCELVAREIVDYLEASPDLRVLKRFVASYRAGYTLEQRRQIEQDMFSGITRMIVATSALELGIDVGVLDAVLMVGVPANKVNLWQQAGRAGRRGRASLAMVIATGNLVDRQVVKRPSDLFVREFQSMHITSEKSTALGHLQCAAFEQAIDMTSQIDRDLVHNMQLDADDLDSSLVWDVVTQQWIAAMGFKPWPAEKVPIRSIQQSEWQVVETHGSSGPTLLEELDGIHALFTLYEGGILLHRARTYEIDKVDAESRVALVHSADVSWFTTARDYVDVIPGSICKSSVHGGLSYGDVEVRATVFGYKRIDQRTKRVLELVERRSPVLTAQSLG</sequence>
<name>A0ACC1J5T7_9FUNG</name>
<protein>
    <submittedName>
        <fullName evidence="1">ATP-dependent 3'-5' DNA helicase</fullName>
    </submittedName>
</protein>
<reference evidence="1" key="1">
    <citation type="submission" date="2022-07" db="EMBL/GenBank/DDBJ databases">
        <title>Phylogenomic reconstructions and comparative analyses of Kickxellomycotina fungi.</title>
        <authorList>
            <person name="Reynolds N.K."/>
            <person name="Stajich J.E."/>
            <person name="Barry K."/>
            <person name="Grigoriev I.V."/>
            <person name="Crous P."/>
            <person name="Smith M.E."/>
        </authorList>
    </citation>
    <scope>NUCLEOTIDE SEQUENCE</scope>
    <source>
        <strain evidence="1">NRRL 5244</strain>
    </source>
</reference>
<gene>
    <name evidence="1" type="primary">HRQ1</name>
    <name evidence="1" type="ORF">FBU59_004389</name>
</gene>